<dbReference type="Proteomes" id="UP000663211">
    <property type="component" value="Chromosome"/>
</dbReference>
<evidence type="ECO:0000313" key="2">
    <source>
        <dbReference type="EMBL" id="QST72700.1"/>
    </source>
</evidence>
<sequence>MRILILLMMMFCANIYAEKMQWLGQQHPWNMEITQSLARETRLAQTSFETIRLYSGFEYTSEKYALNLVYFCGAQKLSEQGASSAKERFHIYDRIFLYSIVDGWITAAQFDKEAATSRETACRYGEAIAPEIQKLLADIAIQSHSKFCRPVPEGDPLRRQLLDALRRAYIGDSNKRKLNSVFPAMEFVAERLCATANYALFYGYVSGESPNPYWHKESHVERTMSVDDMTMDILPNTPHRYEKRFLDVILEKNIYGIWQTIPQNYYLTQQTTLAAWFDNRPGEGYWNGSLHNDPLFSTTLAKVALQREQRCAREGDTISVTGLLHQKGEGKSAYWIITPDKPLFCVRDVDTRGRNWNRQLQLVLTADERSALRYLLDKSVVVGGDLFLALGDMHHTPLLLDNIFLLTQAR</sequence>
<evidence type="ECO:0000313" key="3">
    <source>
        <dbReference type="Proteomes" id="UP000663211"/>
    </source>
</evidence>
<dbReference type="RefSeq" id="WP_077696022.1">
    <property type="nucleotide sequence ID" value="NZ_CP070281.2"/>
</dbReference>
<proteinExistence type="predicted"/>
<accession>A0A7U8ZJQ9</accession>
<evidence type="ECO:0000259" key="1">
    <source>
        <dbReference type="Pfam" id="PF14485"/>
    </source>
</evidence>
<dbReference type="AlphaFoldDB" id="A0A7U8ZJQ9"/>
<reference evidence="2 3" key="1">
    <citation type="submission" date="2021-03" db="EMBL/GenBank/DDBJ databases">
        <title>Comparative genomics of Chinese and international isolates of Escherichia albertii: population structure and evolution of virulence and antimicrobial resistance.</title>
        <authorList>
            <person name="Wang H."/>
            <person name="Xiong Y."/>
            <person name="Luo L."/>
        </authorList>
    </citation>
    <scope>NUCLEOTIDE SEQUENCE [LARGE SCALE GENOMIC DNA]</scope>
    <source>
        <strain evidence="2 3">Sample 165</strain>
    </source>
</reference>
<gene>
    <name evidence="2" type="ORF">JRC44_18000</name>
</gene>
<organism evidence="2 3">
    <name type="scientific">Escherichia albertii</name>
    <dbReference type="NCBI Taxonomy" id="208962"/>
    <lineage>
        <taxon>Bacteria</taxon>
        <taxon>Pseudomonadati</taxon>
        <taxon>Pseudomonadota</taxon>
        <taxon>Gammaproteobacteria</taxon>
        <taxon>Enterobacterales</taxon>
        <taxon>Enterobacteriaceae</taxon>
        <taxon>Escherichia</taxon>
    </lineage>
</organism>
<dbReference type="EMBL" id="CP070296">
    <property type="protein sequence ID" value="QST72700.1"/>
    <property type="molecule type" value="Genomic_DNA"/>
</dbReference>
<feature type="domain" description="DUF4431" evidence="1">
    <location>
        <begin position="359"/>
        <end position="404"/>
    </location>
</feature>
<dbReference type="Pfam" id="PF14485">
    <property type="entry name" value="DUF4431"/>
    <property type="match status" value="1"/>
</dbReference>
<dbReference type="InterPro" id="IPR027826">
    <property type="entry name" value="DUF4431"/>
</dbReference>
<protein>
    <submittedName>
        <fullName evidence="2">DUF4431 domain-containing protein</fullName>
    </submittedName>
</protein>
<name>A0A7U8ZJQ9_ESCAL</name>